<sequence length="412" mass="44244">MAAQQGLGTALQGVRVLDISNFLAAPLCSMFLADFGAEVIKIERPGQGDEMRLWGNNRDGVGLYYKVVNRGKQSVTADLRTPLGVEIIKRLAAESDVIVENYRTGKLESWGLGPEVLHAINPALVIVRVTGFGQSGPYRGRPGFGTLAEAYAGYAQISGDADGPPMLPGFGLADATTGLMAAYLASVALHEARRSGTGQVVDLAIYETLLTLLGPQVVNFDQLGLVQQRDGSRLPFTAPRNTYRTRDGKWIAMAGSAQSAFERICQALEIPALVRDPRFATNRARLTHHKALDVALQEAIGRLDLAELQDRFLAHDAPMAPVNDIAQILQDPQILARDNIVALPDEELGGQLRMQNVVGKLSRTPGRIRSTGPRLGEHNRAVLVDRLGIDPARLAAAGIDVTAPAMVASAHD</sequence>
<name>A0ABS3KJK7_9PROT</name>
<protein>
    <submittedName>
        <fullName evidence="2">CoA transferase</fullName>
    </submittedName>
</protein>
<keyword evidence="1 2" id="KW-0808">Transferase</keyword>
<proteinExistence type="predicted"/>
<dbReference type="GO" id="GO:0016740">
    <property type="term" value="F:transferase activity"/>
    <property type="evidence" value="ECO:0007669"/>
    <property type="project" value="UniProtKB-KW"/>
</dbReference>
<gene>
    <name evidence="2" type="ORF">IAI60_21540</name>
</gene>
<dbReference type="Gene3D" id="3.40.50.10540">
    <property type="entry name" value="Crotonobetainyl-coa:carnitine coa-transferase, domain 1"/>
    <property type="match status" value="1"/>
</dbReference>
<accession>A0ABS3KJK7</accession>
<organism evidence="2 3">
    <name type="scientific">Roseomonas marmotae</name>
    <dbReference type="NCBI Taxonomy" id="2768161"/>
    <lineage>
        <taxon>Bacteria</taxon>
        <taxon>Pseudomonadati</taxon>
        <taxon>Pseudomonadota</taxon>
        <taxon>Alphaproteobacteria</taxon>
        <taxon>Acetobacterales</taxon>
        <taxon>Roseomonadaceae</taxon>
        <taxon>Roseomonas</taxon>
    </lineage>
</organism>
<dbReference type="PANTHER" id="PTHR48207">
    <property type="entry name" value="SUCCINATE--HYDROXYMETHYLGLUTARATE COA-TRANSFERASE"/>
    <property type="match status" value="1"/>
</dbReference>
<evidence type="ECO:0000256" key="1">
    <source>
        <dbReference type="ARBA" id="ARBA00022679"/>
    </source>
</evidence>
<dbReference type="EMBL" id="JACTNF010000048">
    <property type="protein sequence ID" value="MBO1077192.1"/>
    <property type="molecule type" value="Genomic_DNA"/>
</dbReference>
<dbReference type="SUPFAM" id="SSF89796">
    <property type="entry name" value="CoA-transferase family III (CaiB/BaiF)"/>
    <property type="match status" value="1"/>
</dbReference>
<dbReference type="InterPro" id="IPR044855">
    <property type="entry name" value="CoA-Trfase_III_dom3_sf"/>
</dbReference>
<comment type="caution">
    <text evidence="2">The sequence shown here is derived from an EMBL/GenBank/DDBJ whole genome shotgun (WGS) entry which is preliminary data.</text>
</comment>
<dbReference type="Proteomes" id="UP001518990">
    <property type="component" value="Unassembled WGS sequence"/>
</dbReference>
<dbReference type="Pfam" id="PF02515">
    <property type="entry name" value="CoA_transf_3"/>
    <property type="match status" value="1"/>
</dbReference>
<dbReference type="Gene3D" id="3.30.1540.10">
    <property type="entry name" value="formyl-coa transferase, domain 3"/>
    <property type="match status" value="1"/>
</dbReference>
<dbReference type="InterPro" id="IPR050483">
    <property type="entry name" value="CoA-transferase_III_domain"/>
</dbReference>
<dbReference type="InterPro" id="IPR023606">
    <property type="entry name" value="CoA-Trfase_III_dom_1_sf"/>
</dbReference>
<keyword evidence="3" id="KW-1185">Reference proteome</keyword>
<dbReference type="RefSeq" id="WP_207451150.1">
    <property type="nucleotide sequence ID" value="NZ_JACTNF010000048.1"/>
</dbReference>
<dbReference type="PANTHER" id="PTHR48207:SF3">
    <property type="entry name" value="SUCCINATE--HYDROXYMETHYLGLUTARATE COA-TRANSFERASE"/>
    <property type="match status" value="1"/>
</dbReference>
<evidence type="ECO:0000313" key="2">
    <source>
        <dbReference type="EMBL" id="MBO1077192.1"/>
    </source>
</evidence>
<evidence type="ECO:0000313" key="3">
    <source>
        <dbReference type="Proteomes" id="UP001518990"/>
    </source>
</evidence>
<reference evidence="2 3" key="1">
    <citation type="submission" date="2020-09" db="EMBL/GenBank/DDBJ databases">
        <title>Roseomonas.</title>
        <authorList>
            <person name="Zhu W."/>
        </authorList>
    </citation>
    <scope>NUCLEOTIDE SEQUENCE [LARGE SCALE GENOMIC DNA]</scope>
    <source>
        <strain evidence="2 3">1311</strain>
    </source>
</reference>
<dbReference type="InterPro" id="IPR003673">
    <property type="entry name" value="CoA-Trfase_fam_III"/>
</dbReference>